<dbReference type="Proteomes" id="UP001501645">
    <property type="component" value="Unassembled WGS sequence"/>
</dbReference>
<name>A0ABP8ZVJ8_9MICO</name>
<organism evidence="1 2">
    <name type="scientific">Microbacterium gilvum</name>
    <dbReference type="NCBI Taxonomy" id="1336204"/>
    <lineage>
        <taxon>Bacteria</taxon>
        <taxon>Bacillati</taxon>
        <taxon>Actinomycetota</taxon>
        <taxon>Actinomycetes</taxon>
        <taxon>Micrococcales</taxon>
        <taxon>Microbacteriaceae</taxon>
        <taxon>Microbacterium</taxon>
    </lineage>
</organism>
<reference evidence="2" key="1">
    <citation type="journal article" date="2019" name="Int. J. Syst. Evol. Microbiol.">
        <title>The Global Catalogue of Microorganisms (GCM) 10K type strain sequencing project: providing services to taxonomists for standard genome sequencing and annotation.</title>
        <authorList>
            <consortium name="The Broad Institute Genomics Platform"/>
            <consortium name="The Broad Institute Genome Sequencing Center for Infectious Disease"/>
            <person name="Wu L."/>
            <person name="Ma J."/>
        </authorList>
    </citation>
    <scope>NUCLEOTIDE SEQUENCE [LARGE SCALE GENOMIC DNA]</scope>
    <source>
        <strain evidence="2">JCM 18537</strain>
    </source>
</reference>
<evidence type="ECO:0000313" key="1">
    <source>
        <dbReference type="EMBL" id="GAA4766077.1"/>
    </source>
</evidence>
<gene>
    <name evidence="1" type="ORF">GCM10023351_06570</name>
</gene>
<proteinExistence type="predicted"/>
<keyword evidence="2" id="KW-1185">Reference proteome</keyword>
<accession>A0ABP8ZVJ8</accession>
<sequence>MFITLVVLVPLAALSLCAIVAAIVEIVRDGYRAVPTETDIRS</sequence>
<comment type="caution">
    <text evidence="1">The sequence shown here is derived from an EMBL/GenBank/DDBJ whole genome shotgun (WGS) entry which is preliminary data.</text>
</comment>
<protein>
    <submittedName>
        <fullName evidence="1">Uncharacterized protein</fullName>
    </submittedName>
</protein>
<dbReference type="RefSeq" id="WP_345435904.1">
    <property type="nucleotide sequence ID" value="NZ_BAABKO010000001.1"/>
</dbReference>
<dbReference type="EMBL" id="BAABKO010000001">
    <property type="protein sequence ID" value="GAA4766077.1"/>
    <property type="molecule type" value="Genomic_DNA"/>
</dbReference>
<evidence type="ECO:0000313" key="2">
    <source>
        <dbReference type="Proteomes" id="UP001501645"/>
    </source>
</evidence>